<dbReference type="PANTHER" id="PTHR46097:SF3">
    <property type="entry name" value="ARF GTPASE-ACTIVATING PROTEIN GIT"/>
    <property type="match status" value="1"/>
</dbReference>
<dbReference type="Pfam" id="PF00023">
    <property type="entry name" value="Ank"/>
    <property type="match status" value="1"/>
</dbReference>
<dbReference type="InterPro" id="IPR047161">
    <property type="entry name" value="GIT-like"/>
</dbReference>
<dbReference type="InterPro" id="IPR038508">
    <property type="entry name" value="ArfGAP_dom_sf"/>
</dbReference>
<dbReference type="Gene3D" id="1.25.40.20">
    <property type="entry name" value="Ankyrin repeat-containing domain"/>
    <property type="match status" value="1"/>
</dbReference>
<dbReference type="GO" id="GO:0008277">
    <property type="term" value="P:regulation of G protein-coupled receptor signaling pathway"/>
    <property type="evidence" value="ECO:0007669"/>
    <property type="project" value="TreeGrafter"/>
</dbReference>
<dbReference type="GO" id="GO:0098793">
    <property type="term" value="C:presynapse"/>
    <property type="evidence" value="ECO:0007669"/>
    <property type="project" value="GOC"/>
</dbReference>
<feature type="repeat" description="ANK" evidence="3">
    <location>
        <begin position="151"/>
        <end position="183"/>
    </location>
</feature>
<evidence type="ECO:0000313" key="8">
    <source>
        <dbReference type="Proteomes" id="UP000031036"/>
    </source>
</evidence>
<dbReference type="GO" id="GO:0007420">
    <property type="term" value="P:brain development"/>
    <property type="evidence" value="ECO:0007669"/>
    <property type="project" value="InterPro"/>
</dbReference>
<evidence type="ECO:0000259" key="6">
    <source>
        <dbReference type="SMART" id="SM00555"/>
    </source>
</evidence>
<dbReference type="GO" id="GO:0005096">
    <property type="term" value="F:GTPase activator activity"/>
    <property type="evidence" value="ECO:0007669"/>
    <property type="project" value="InterPro"/>
</dbReference>
<evidence type="ECO:0000256" key="2">
    <source>
        <dbReference type="ARBA" id="ARBA00022833"/>
    </source>
</evidence>
<reference evidence="7 8" key="1">
    <citation type="submission" date="2014-11" db="EMBL/GenBank/DDBJ databases">
        <title>Genetic blueprint of the zoonotic pathogen Toxocara canis.</title>
        <authorList>
            <person name="Zhu X.-Q."/>
            <person name="Korhonen P.K."/>
            <person name="Cai H."/>
            <person name="Young N.D."/>
            <person name="Nejsum P."/>
            <person name="von Samson-Himmelstjerna G."/>
            <person name="Boag P.R."/>
            <person name="Tan P."/>
            <person name="Li Q."/>
            <person name="Min J."/>
            <person name="Yang Y."/>
            <person name="Wang X."/>
            <person name="Fang X."/>
            <person name="Hall R.S."/>
            <person name="Hofmann A."/>
            <person name="Sternberg P.W."/>
            <person name="Jex A.R."/>
            <person name="Gasser R.B."/>
        </authorList>
    </citation>
    <scope>NUCLEOTIDE SEQUENCE [LARGE SCALE GENOMIC DNA]</scope>
    <source>
        <strain evidence="7">PN_DK_2014</strain>
    </source>
</reference>
<dbReference type="SUPFAM" id="SSF57863">
    <property type="entry name" value="ArfGap/RecO-like zinc finger"/>
    <property type="match status" value="1"/>
</dbReference>
<dbReference type="PANTHER" id="PTHR46097">
    <property type="entry name" value="G PROTEIN-COUPLED RECEPTOR KINASE INTERACTING ARFGAP"/>
    <property type="match status" value="1"/>
</dbReference>
<dbReference type="EMBL" id="JPKZ01000487">
    <property type="protein sequence ID" value="KHN87011.1"/>
    <property type="molecule type" value="Genomic_DNA"/>
</dbReference>
<evidence type="ECO:0000313" key="7">
    <source>
        <dbReference type="EMBL" id="KHN87011.1"/>
    </source>
</evidence>
<organism evidence="7 8">
    <name type="scientific">Toxocara canis</name>
    <name type="common">Canine roundworm</name>
    <dbReference type="NCBI Taxonomy" id="6265"/>
    <lineage>
        <taxon>Eukaryota</taxon>
        <taxon>Metazoa</taxon>
        <taxon>Ecdysozoa</taxon>
        <taxon>Nematoda</taxon>
        <taxon>Chromadorea</taxon>
        <taxon>Rhabditida</taxon>
        <taxon>Spirurina</taxon>
        <taxon>Ascaridomorpha</taxon>
        <taxon>Ascaridoidea</taxon>
        <taxon>Toxocaridae</taxon>
        <taxon>Toxocara</taxon>
    </lineage>
</organism>
<dbReference type="GO" id="GO:0036465">
    <property type="term" value="P:synaptic vesicle recycling"/>
    <property type="evidence" value="ECO:0007669"/>
    <property type="project" value="TreeGrafter"/>
</dbReference>
<dbReference type="SMART" id="SM00105">
    <property type="entry name" value="ArfGap"/>
    <property type="match status" value="1"/>
</dbReference>
<dbReference type="Pfam" id="PF08518">
    <property type="entry name" value="GIT_SHD"/>
    <property type="match status" value="2"/>
</dbReference>
<evidence type="ECO:0000259" key="5">
    <source>
        <dbReference type="SMART" id="SM00105"/>
    </source>
</evidence>
<feature type="region of interest" description="Disordered" evidence="4">
    <location>
        <begin position="1"/>
        <end position="27"/>
    </location>
</feature>
<dbReference type="Gene3D" id="1.10.220.150">
    <property type="entry name" value="Arf GTPase activating protein"/>
    <property type="match status" value="1"/>
</dbReference>
<dbReference type="Proteomes" id="UP000031036">
    <property type="component" value="Unassembled WGS sequence"/>
</dbReference>
<feature type="domain" description="GIT Spa2 homology (SHD)" evidence="6">
    <location>
        <begin position="317"/>
        <end position="347"/>
    </location>
</feature>
<keyword evidence="2" id="KW-0862">Zinc</keyword>
<dbReference type="Pfam" id="PF01412">
    <property type="entry name" value="ArfGap"/>
    <property type="match status" value="1"/>
</dbReference>
<dbReference type="InterPro" id="IPR037278">
    <property type="entry name" value="ARFGAP/RecO"/>
</dbReference>
<dbReference type="InterPro" id="IPR036770">
    <property type="entry name" value="Ankyrin_rpt-contain_sf"/>
</dbReference>
<dbReference type="InterPro" id="IPR013724">
    <property type="entry name" value="GIT_SHD"/>
</dbReference>
<dbReference type="OMA" id="GMWASIN"/>
<dbReference type="GO" id="GO:0046872">
    <property type="term" value="F:metal ion binding"/>
    <property type="evidence" value="ECO:0007669"/>
    <property type="project" value="UniProtKB-KW"/>
</dbReference>
<evidence type="ECO:0000256" key="1">
    <source>
        <dbReference type="ARBA" id="ARBA00022723"/>
    </source>
</evidence>
<dbReference type="SUPFAM" id="SSF48403">
    <property type="entry name" value="Ankyrin repeat"/>
    <property type="match status" value="1"/>
</dbReference>
<evidence type="ECO:0000256" key="4">
    <source>
        <dbReference type="SAM" id="MobiDB-lite"/>
    </source>
</evidence>
<comment type="caution">
    <text evidence="7">The sequence shown here is derived from an EMBL/GenBank/DDBJ whole genome shotgun (WGS) entry which is preliminary data.</text>
</comment>
<dbReference type="GO" id="GO:0032012">
    <property type="term" value="P:regulation of ARF protein signal transduction"/>
    <property type="evidence" value="ECO:0007669"/>
    <property type="project" value="InterPro"/>
</dbReference>
<protein>
    <submittedName>
        <fullName evidence="7">ARF GTPase-activating protein GIT2</fullName>
    </submittedName>
</protein>
<keyword evidence="1" id="KW-0479">Metal-binding</keyword>
<gene>
    <name evidence="7" type="primary">GIT2</name>
    <name evidence="7" type="ORF">Tcan_15227</name>
</gene>
<dbReference type="AlphaFoldDB" id="A0A0B2VTY0"/>
<dbReference type="STRING" id="6265.A0A0B2VTY0"/>
<dbReference type="InterPro" id="IPR002110">
    <property type="entry name" value="Ankyrin_rpt"/>
</dbReference>
<feature type="domain" description="GIT Spa2 homology (SHD)" evidence="6">
    <location>
        <begin position="250"/>
        <end position="280"/>
    </location>
</feature>
<dbReference type="InterPro" id="IPR001164">
    <property type="entry name" value="ArfGAP_dom"/>
</dbReference>
<proteinExistence type="predicted"/>
<dbReference type="GO" id="GO:0031267">
    <property type="term" value="F:small GTPase binding"/>
    <property type="evidence" value="ECO:0007669"/>
    <property type="project" value="TreeGrafter"/>
</dbReference>
<dbReference type="OrthoDB" id="5588096at2759"/>
<dbReference type="PROSITE" id="PS50088">
    <property type="entry name" value="ANK_REPEAT"/>
    <property type="match status" value="1"/>
</dbReference>
<dbReference type="PROSITE" id="PS50297">
    <property type="entry name" value="ANK_REP_REGION"/>
    <property type="match status" value="1"/>
</dbReference>
<sequence length="362" mass="41197">MLIGQESSSREKKRLRPEMVSPTLSSTGRHVSQVRSLKKGVWDSNQLELMYVLYSNGSNNIWEHSLLDPQCSSKIKKKPTPRDPVLPTKENFIKAKYAQMAFTLRPAKEDVPITQEDLNRQLWSCVRTAHVETTLRLLVLGADPNYVDPDKHNSPLHVAAKEGQALQVELLWIYGADAGHLNAGDLTPSQVARLENHIELAARLEELQFEVTNRLTMYLCGRRPDHSKQQYFLIPELIGQSADSAHLKDVRKQLRSAPAHYFERIIQDVYDEVDRRETVAAWNATMQGLQPIHLGNDQCIAVFLPPNPELSATRNQLRQKLAKCDVREFATLIIDVLSEAKRRSLKSCLFDYCITTIRTPLL</sequence>
<keyword evidence="3" id="KW-0040">ANK repeat</keyword>
<accession>A0A0B2VTY0</accession>
<dbReference type="SMART" id="SM00555">
    <property type="entry name" value="GIT"/>
    <property type="match status" value="2"/>
</dbReference>
<evidence type="ECO:0000256" key="3">
    <source>
        <dbReference type="PROSITE-ProRule" id="PRU00023"/>
    </source>
</evidence>
<name>A0A0B2VTY0_TOXCA</name>
<keyword evidence="8" id="KW-1185">Reference proteome</keyword>
<feature type="domain" description="Arf-GAP" evidence="5">
    <location>
        <begin position="3"/>
        <end position="110"/>
    </location>
</feature>